<evidence type="ECO:0000313" key="1">
    <source>
        <dbReference type="EMBL" id="SEO12210.1"/>
    </source>
</evidence>
<dbReference type="Proteomes" id="UP000199493">
    <property type="component" value="Unassembled WGS sequence"/>
</dbReference>
<dbReference type="EMBL" id="FODB01000046">
    <property type="protein sequence ID" value="SEO12210.1"/>
    <property type="molecule type" value="Genomic_DNA"/>
</dbReference>
<name>A0A1H8M4L9_9GAMM</name>
<proteinExistence type="predicted"/>
<dbReference type="STRING" id="77097.SAMN04490369_104621"/>
<dbReference type="InterPro" id="IPR011049">
    <property type="entry name" value="Serralysin-like_metalloprot_C"/>
</dbReference>
<dbReference type="NCBIfam" id="NF038133">
    <property type="entry name" value="choice_anch_L"/>
    <property type="match status" value="1"/>
</dbReference>
<dbReference type="AlphaFoldDB" id="A0A1H8M4L9"/>
<sequence length="627" mass="66709">MNTVNATPYLDDMNEGEWIEPNIHQGTGVFSLYDSQSMTPNDLLAALLGNIAGINILPGSVNFIGADRSASTFASLDFGQSLNLLTPGVLLTSGDGAPALTNTESSYSLSNSLGKWIEYDEPFWEEYPTYDENGDPVVDEEGNPVMDGDWVEGYWEQLDTGDEELTAIAQAAFEGAGTTQDASILEFSFTVTDESIRSINLDVLFGSEEYPYYINSSFVDIAAVIVNGQNYAYIDGDVTKPLSIVGATVEDGRFIDNTVDFYEYDTSDTDATTAPSQLAIEYNGLTPKLTISIPLNEEDNTYHVRLGVADTGDAILDSGLFLTNFRALTSQYEGTLVNVEASDEGSELSAPSPNTATLFVGGAGNDTMTGSTAADVYDISKGGSNTVKGNAEQLNGDTVVGFSEQDSLSISGASFGQENLTVTMGSAILDIDTNKDGNSDTTIRLEGDFSNGVFTTLSDEDATDILFIEGNRAPESTRVINADDTSITIASTEKLVKLLGDTSGRVITIEKGAGAMNLSAGSQVVLEGVSEEDIRIVRDGTTLLVQDTEANLLVQVAASSEPSYIWLEDGYAMLSANTTEASLQFADVTLATHGSIASHELFELSDHAEIPEGIFVGVSIIEPMDVA</sequence>
<dbReference type="Gene3D" id="2.150.10.10">
    <property type="entry name" value="Serralysin-like metalloprotease, C-terminal"/>
    <property type="match status" value="1"/>
</dbReference>
<protein>
    <submittedName>
        <fullName evidence="1">Uncharacterized protein</fullName>
    </submittedName>
</protein>
<dbReference type="InterPro" id="IPR049804">
    <property type="entry name" value="Choice_anch_L"/>
</dbReference>
<organism evidence="1 2">
    <name type="scientific">Vreelandella aquamarina</name>
    <dbReference type="NCBI Taxonomy" id="77097"/>
    <lineage>
        <taxon>Bacteria</taxon>
        <taxon>Pseudomonadati</taxon>
        <taxon>Pseudomonadota</taxon>
        <taxon>Gammaproteobacteria</taxon>
        <taxon>Oceanospirillales</taxon>
        <taxon>Halomonadaceae</taxon>
        <taxon>Vreelandella</taxon>
    </lineage>
</organism>
<evidence type="ECO:0000313" key="2">
    <source>
        <dbReference type="Proteomes" id="UP000199493"/>
    </source>
</evidence>
<gene>
    <name evidence="1" type="ORF">SAMN04490369_104621</name>
</gene>
<accession>A0A1H8M4L9</accession>
<reference evidence="1 2" key="1">
    <citation type="submission" date="2016-10" db="EMBL/GenBank/DDBJ databases">
        <authorList>
            <person name="de Groot N.N."/>
        </authorList>
    </citation>
    <scope>NUCLEOTIDE SEQUENCE [LARGE SCALE GENOMIC DNA]</scope>
    <source>
        <strain evidence="1 2">558</strain>
    </source>
</reference>
<dbReference type="RefSeq" id="WP_089675728.1">
    <property type="nucleotide sequence ID" value="NZ_FODB01000046.1"/>
</dbReference>